<feature type="transmembrane region" description="Helical" evidence="2">
    <location>
        <begin position="155"/>
        <end position="174"/>
    </location>
</feature>
<accession>A0A940MFF1</accession>
<dbReference type="Proteomes" id="UP000670475">
    <property type="component" value="Unassembled WGS sequence"/>
</dbReference>
<gene>
    <name evidence="3" type="ORF">JFN87_32205</name>
</gene>
<evidence type="ECO:0000313" key="3">
    <source>
        <dbReference type="EMBL" id="MBP0462074.1"/>
    </source>
</evidence>
<keyword evidence="4" id="KW-1185">Reference proteome</keyword>
<evidence type="ECO:0000256" key="2">
    <source>
        <dbReference type="SAM" id="Phobius"/>
    </source>
</evidence>
<evidence type="ECO:0000313" key="4">
    <source>
        <dbReference type="Proteomes" id="UP000670475"/>
    </source>
</evidence>
<comment type="caution">
    <text evidence="3">The sequence shown here is derived from an EMBL/GenBank/DDBJ whole genome shotgun (WGS) entry which is preliminary data.</text>
</comment>
<reference evidence="3" key="1">
    <citation type="submission" date="2021-03" db="EMBL/GenBank/DDBJ databases">
        <title>Whole genome sequence of Streptomyces bomunensis MMS17-BM035.</title>
        <authorList>
            <person name="Lee J.H."/>
        </authorList>
    </citation>
    <scope>NUCLEOTIDE SEQUENCE</scope>
    <source>
        <strain evidence="3">MMS17-BM035</strain>
    </source>
</reference>
<feature type="region of interest" description="Disordered" evidence="1">
    <location>
        <begin position="178"/>
        <end position="207"/>
    </location>
</feature>
<sequence>MLKRLPVWSVVPAAAVAGVGAGSVYGAVSTPEYSATSYVLVVPTAKSDPASALGFATAYGRVASQVAVLGDAQVWAGVPVEKLKAQVTTATSPDAPMISVTATDANPSTAVDMADGVARALVSNGTHLQTDTNVKVLQFSRAIKPKSPTSPSTPLAALVGGCAGGLLGALALLVRPRRRRESEPYPSVPGPATAPAKGLAPQPETVS</sequence>
<dbReference type="AlphaFoldDB" id="A0A940MFF1"/>
<evidence type="ECO:0000256" key="1">
    <source>
        <dbReference type="SAM" id="MobiDB-lite"/>
    </source>
</evidence>
<proteinExistence type="predicted"/>
<dbReference type="EMBL" id="JAGIQL010000287">
    <property type="protein sequence ID" value="MBP0462074.1"/>
    <property type="molecule type" value="Genomic_DNA"/>
</dbReference>
<keyword evidence="2" id="KW-0472">Membrane</keyword>
<protein>
    <submittedName>
        <fullName evidence="3">Lipopolysaccharide biosynthesis protein</fullName>
    </submittedName>
</protein>
<name>A0A940MFF1_9ACTN</name>
<keyword evidence="2" id="KW-1133">Transmembrane helix</keyword>
<keyword evidence="2" id="KW-0812">Transmembrane</keyword>
<organism evidence="3 4">
    <name type="scientific">Streptomyces montanisoli</name>
    <dbReference type="NCBI Taxonomy" id="2798581"/>
    <lineage>
        <taxon>Bacteria</taxon>
        <taxon>Bacillati</taxon>
        <taxon>Actinomycetota</taxon>
        <taxon>Actinomycetes</taxon>
        <taxon>Kitasatosporales</taxon>
        <taxon>Streptomycetaceae</taxon>
        <taxon>Streptomyces</taxon>
    </lineage>
</organism>